<evidence type="ECO:0000313" key="2">
    <source>
        <dbReference type="EMBL" id="MPN22827.1"/>
    </source>
</evidence>
<accession>A0A645G7F4</accession>
<feature type="region of interest" description="Disordered" evidence="1">
    <location>
        <begin position="20"/>
        <end position="45"/>
    </location>
</feature>
<evidence type="ECO:0000256" key="1">
    <source>
        <dbReference type="SAM" id="MobiDB-lite"/>
    </source>
</evidence>
<name>A0A645G7F4_9ZZZZ</name>
<organism evidence="2">
    <name type="scientific">bioreactor metagenome</name>
    <dbReference type="NCBI Taxonomy" id="1076179"/>
    <lineage>
        <taxon>unclassified sequences</taxon>
        <taxon>metagenomes</taxon>
        <taxon>ecological metagenomes</taxon>
    </lineage>
</organism>
<dbReference type="AlphaFoldDB" id="A0A645G7F4"/>
<protein>
    <submittedName>
        <fullName evidence="2">Uncharacterized protein</fullName>
    </submittedName>
</protein>
<sequence length="231" mass="23639">MFSFTFDKNIVEYNFSGGDRDGGDLDAAAPPEVEQPVGGDAPVGDAPVVDTPVIVTESSEAASAVYTGKRIDFMRNGDGGINVSRSTFDLEIPKETLDALAVGKNDTLSVSVTRGENGEITVALAKNGRPVDDAGPLILSVPYERGRGAQPMLSDASGVTVAANAEASGDGTAAFTVNGPGKYTLASGGKGGGETASQDGRDTGDWAGAGTLTVTLLSVAGYILRKKFEFI</sequence>
<comment type="caution">
    <text evidence="2">The sequence shown here is derived from an EMBL/GenBank/DDBJ whole genome shotgun (WGS) entry which is preliminary data.</text>
</comment>
<dbReference type="EMBL" id="VSSQ01071156">
    <property type="protein sequence ID" value="MPN22827.1"/>
    <property type="molecule type" value="Genomic_DNA"/>
</dbReference>
<reference evidence="2" key="1">
    <citation type="submission" date="2019-08" db="EMBL/GenBank/DDBJ databases">
        <authorList>
            <person name="Kucharzyk K."/>
            <person name="Murdoch R.W."/>
            <person name="Higgins S."/>
            <person name="Loffler F."/>
        </authorList>
    </citation>
    <scope>NUCLEOTIDE SEQUENCE</scope>
</reference>
<gene>
    <name evidence="2" type="ORF">SDC9_170211</name>
</gene>
<proteinExistence type="predicted"/>